<feature type="region of interest" description="Disordered" evidence="6">
    <location>
        <begin position="40"/>
        <end position="75"/>
    </location>
</feature>
<name>A0A6P4A4V7_ZIZJJ</name>
<dbReference type="RefSeq" id="XP_015888933.3">
    <property type="nucleotide sequence ID" value="XM_016033447.4"/>
</dbReference>
<dbReference type="SMART" id="SM00353">
    <property type="entry name" value="HLH"/>
    <property type="match status" value="1"/>
</dbReference>
<dbReference type="Gene3D" id="4.10.280.10">
    <property type="entry name" value="Helix-loop-helix DNA-binding domain"/>
    <property type="match status" value="1"/>
</dbReference>
<evidence type="ECO:0000256" key="1">
    <source>
        <dbReference type="ARBA" id="ARBA00004123"/>
    </source>
</evidence>
<dbReference type="Proteomes" id="UP001652623">
    <property type="component" value="Chromosome 7"/>
</dbReference>
<feature type="domain" description="BHLH" evidence="7">
    <location>
        <begin position="291"/>
        <end position="340"/>
    </location>
</feature>
<dbReference type="GeneID" id="107423811"/>
<dbReference type="KEGG" id="zju:107423811"/>
<dbReference type="GO" id="GO:0046983">
    <property type="term" value="F:protein dimerization activity"/>
    <property type="evidence" value="ECO:0007669"/>
    <property type="project" value="InterPro"/>
</dbReference>
<dbReference type="GO" id="GO:0080147">
    <property type="term" value="P:root hair cell development"/>
    <property type="evidence" value="ECO:0007669"/>
    <property type="project" value="UniProtKB-ARBA"/>
</dbReference>
<organism evidence="8 10">
    <name type="scientific">Ziziphus jujuba</name>
    <name type="common">Chinese jujube</name>
    <name type="synonym">Ziziphus sativa</name>
    <dbReference type="NCBI Taxonomy" id="326968"/>
    <lineage>
        <taxon>Eukaryota</taxon>
        <taxon>Viridiplantae</taxon>
        <taxon>Streptophyta</taxon>
        <taxon>Embryophyta</taxon>
        <taxon>Tracheophyta</taxon>
        <taxon>Spermatophyta</taxon>
        <taxon>Magnoliopsida</taxon>
        <taxon>eudicotyledons</taxon>
        <taxon>Gunneridae</taxon>
        <taxon>Pentapetalae</taxon>
        <taxon>rosids</taxon>
        <taxon>fabids</taxon>
        <taxon>Rosales</taxon>
        <taxon>Rhamnaceae</taxon>
        <taxon>Paliureae</taxon>
        <taxon>Ziziphus</taxon>
    </lineage>
</organism>
<comment type="subcellular location">
    <subcellularLocation>
        <location evidence="1">Nucleus</location>
    </subcellularLocation>
</comment>
<evidence type="ECO:0000256" key="3">
    <source>
        <dbReference type="ARBA" id="ARBA00023125"/>
    </source>
</evidence>
<feature type="region of interest" description="Disordered" evidence="6">
    <location>
        <begin position="269"/>
        <end position="296"/>
    </location>
</feature>
<evidence type="ECO:0000259" key="7">
    <source>
        <dbReference type="PROSITE" id="PS50888"/>
    </source>
</evidence>
<keyword evidence="5" id="KW-0539">Nucleus</keyword>
<reference evidence="9 10" key="1">
    <citation type="submission" date="2025-05" db="UniProtKB">
        <authorList>
            <consortium name="RefSeq"/>
        </authorList>
    </citation>
    <scope>IDENTIFICATION</scope>
    <source>
        <tissue evidence="9 10">Seedling</tissue>
    </source>
</reference>
<feature type="compositionally biased region" description="Polar residues" evidence="6">
    <location>
        <begin position="50"/>
        <end position="70"/>
    </location>
</feature>
<dbReference type="PANTHER" id="PTHR16223:SF215">
    <property type="entry name" value="OS02G0564700 PROTEIN"/>
    <property type="match status" value="1"/>
</dbReference>
<dbReference type="RefSeq" id="XP_015888932.3">
    <property type="nucleotide sequence ID" value="XM_016033446.4"/>
</dbReference>
<keyword evidence="2" id="KW-0805">Transcription regulation</keyword>
<evidence type="ECO:0000313" key="8">
    <source>
        <dbReference type="Proteomes" id="UP001652623"/>
    </source>
</evidence>
<dbReference type="GO" id="GO:0000978">
    <property type="term" value="F:RNA polymerase II cis-regulatory region sequence-specific DNA binding"/>
    <property type="evidence" value="ECO:0007669"/>
    <property type="project" value="TreeGrafter"/>
</dbReference>
<dbReference type="PANTHER" id="PTHR16223">
    <property type="entry name" value="TRANSCRIPTION FACTOR BHLH83-RELATED"/>
    <property type="match status" value="1"/>
</dbReference>
<sequence>MDDFLDHLLYSSSWPDEDVKERSPWVCSESVRPNGMALNSVGVDEDDNNSPKSMINSNHSTGSMAAQDASSAVLGSESDQYGIDKGLQYSAEAQFQDDGQNCYTNTTNGALHGSLEVGTLGRQYKMGIPKPSSPNHGLPENMPRPSIPCTGPGFFQWDNAVPQPCFQRFHKDFRTTLCPIPLGPVPSYVGMSSMPLSMGQDRNIGGFGLPGGYVDNNLFVMEGNSRNLSQSVTSKVKHDLHNYTIPAFASGPQTTLETAGIMQSVPQTALSASPGECNGSGKPRVRARRGQATDPHSIAERVRREKIAERMKNLQELVPNSNKTDKASMLDEIIEYVKFLQLQVKVLSMSRLGAAGAVVPLITDCHAEAANGLSLMPSSGQVLPDVPPSDKTSFEREVMKLMESNVRMAMQYLQSKGLCLMPIALASAISSGQESSSSPFSENWKTKNRFVDCLVHNKNNSTGHSLSGSEIHHNSSNGNYVIDKLNRDSNMISKCNEAAIKPQEMNYSYCTARELKPKI</sequence>
<dbReference type="InterPro" id="IPR036638">
    <property type="entry name" value="HLH_DNA-bd_sf"/>
</dbReference>
<dbReference type="PROSITE" id="PS50888">
    <property type="entry name" value="BHLH"/>
    <property type="match status" value="1"/>
</dbReference>
<evidence type="ECO:0000313" key="10">
    <source>
        <dbReference type="RefSeq" id="XP_015888933.3"/>
    </source>
</evidence>
<keyword evidence="3" id="KW-0238">DNA-binding</keyword>
<evidence type="ECO:0000256" key="2">
    <source>
        <dbReference type="ARBA" id="ARBA00023015"/>
    </source>
</evidence>
<proteinExistence type="predicted"/>
<evidence type="ECO:0000256" key="5">
    <source>
        <dbReference type="ARBA" id="ARBA00023242"/>
    </source>
</evidence>
<dbReference type="Pfam" id="PF00010">
    <property type="entry name" value="HLH"/>
    <property type="match status" value="1"/>
</dbReference>
<dbReference type="GO" id="GO:0000981">
    <property type="term" value="F:DNA-binding transcription factor activity, RNA polymerase II-specific"/>
    <property type="evidence" value="ECO:0007669"/>
    <property type="project" value="TreeGrafter"/>
</dbReference>
<keyword evidence="4" id="KW-0804">Transcription</keyword>
<gene>
    <name evidence="9 10" type="primary">LOC107423811</name>
</gene>
<dbReference type="InterPro" id="IPR011598">
    <property type="entry name" value="bHLH_dom"/>
</dbReference>
<protein>
    <submittedName>
        <fullName evidence="9 10">Uncharacterized protein LOC107423811</fullName>
    </submittedName>
</protein>
<evidence type="ECO:0000256" key="6">
    <source>
        <dbReference type="SAM" id="MobiDB-lite"/>
    </source>
</evidence>
<keyword evidence="8" id="KW-1185">Reference proteome</keyword>
<dbReference type="GO" id="GO:0005634">
    <property type="term" value="C:nucleus"/>
    <property type="evidence" value="ECO:0007669"/>
    <property type="project" value="UniProtKB-SubCell"/>
</dbReference>
<accession>A0A6P4A4V7</accession>
<evidence type="ECO:0000313" key="9">
    <source>
        <dbReference type="RefSeq" id="XP_015888932.3"/>
    </source>
</evidence>
<dbReference type="AlphaFoldDB" id="A0A6P4A4V7"/>
<evidence type="ECO:0000256" key="4">
    <source>
        <dbReference type="ARBA" id="ARBA00023163"/>
    </source>
</evidence>
<dbReference type="SUPFAM" id="SSF47459">
    <property type="entry name" value="HLH, helix-loop-helix DNA-binding domain"/>
    <property type="match status" value="1"/>
</dbReference>
<dbReference type="InterPro" id="IPR045843">
    <property type="entry name" value="IND-like"/>
</dbReference>